<dbReference type="KEGG" id="vcn:VOLCADRAFT_104936"/>
<accession>D8TX84</accession>
<protein>
    <submittedName>
        <fullName evidence="1">Uncharacterized protein</fullName>
    </submittedName>
</protein>
<organism evidence="2">
    <name type="scientific">Volvox carteri f. nagariensis</name>
    <dbReference type="NCBI Taxonomy" id="3068"/>
    <lineage>
        <taxon>Eukaryota</taxon>
        <taxon>Viridiplantae</taxon>
        <taxon>Chlorophyta</taxon>
        <taxon>core chlorophytes</taxon>
        <taxon>Chlorophyceae</taxon>
        <taxon>CS clade</taxon>
        <taxon>Chlamydomonadales</taxon>
        <taxon>Volvocaceae</taxon>
        <taxon>Volvox</taxon>
    </lineage>
</organism>
<proteinExistence type="predicted"/>
<sequence>MSVNPRCGQSPESDVRNWHASLVCVLVYMIKGSSVQRVYTATGSRRAKRLSATCLVSQISERYLANARGGASVIVVRMLRPVLHGEVGGCMPEASHSLMFLGGRRLAGPTGNLQRQVLASHVVAQLNPSRDQLVTALPWRLEDLPEYI</sequence>
<reference evidence="1 2" key="1">
    <citation type="journal article" date="2010" name="Science">
        <title>Genomic analysis of organismal complexity in the multicellular green alga Volvox carteri.</title>
        <authorList>
            <person name="Prochnik S.E."/>
            <person name="Umen J."/>
            <person name="Nedelcu A.M."/>
            <person name="Hallmann A."/>
            <person name="Miller S.M."/>
            <person name="Nishii I."/>
            <person name="Ferris P."/>
            <person name="Kuo A."/>
            <person name="Mitros T."/>
            <person name="Fritz-Laylin L.K."/>
            <person name="Hellsten U."/>
            <person name="Chapman J."/>
            <person name="Simakov O."/>
            <person name="Rensing S.A."/>
            <person name="Terry A."/>
            <person name="Pangilinan J."/>
            <person name="Kapitonov V."/>
            <person name="Jurka J."/>
            <person name="Salamov A."/>
            <person name="Shapiro H."/>
            <person name="Schmutz J."/>
            <person name="Grimwood J."/>
            <person name="Lindquist E."/>
            <person name="Lucas S."/>
            <person name="Grigoriev I.V."/>
            <person name="Schmitt R."/>
            <person name="Kirk D."/>
            <person name="Rokhsar D.S."/>
        </authorList>
    </citation>
    <scope>NUCLEOTIDE SEQUENCE [LARGE SCALE GENOMIC DNA]</scope>
    <source>
        <strain evidence="2">f. Nagariensis / Eve</strain>
    </source>
</reference>
<name>D8TX84_VOLCA</name>
<dbReference type="InParanoid" id="D8TX84"/>
<gene>
    <name evidence="1" type="ORF">VOLCADRAFT_104936</name>
</gene>
<dbReference type="RefSeq" id="XP_002950972.1">
    <property type="nucleotide sequence ID" value="XM_002950926.1"/>
</dbReference>
<dbReference type="EMBL" id="GL378342">
    <property type="protein sequence ID" value="EFJ47866.1"/>
    <property type="molecule type" value="Genomic_DNA"/>
</dbReference>
<keyword evidence="2" id="KW-1185">Reference proteome</keyword>
<evidence type="ECO:0000313" key="2">
    <source>
        <dbReference type="Proteomes" id="UP000001058"/>
    </source>
</evidence>
<evidence type="ECO:0000313" key="1">
    <source>
        <dbReference type="EMBL" id="EFJ47866.1"/>
    </source>
</evidence>
<dbReference type="Proteomes" id="UP000001058">
    <property type="component" value="Unassembled WGS sequence"/>
</dbReference>
<dbReference type="GeneID" id="9618471"/>
<dbReference type="AlphaFoldDB" id="D8TX84"/>